<keyword evidence="3" id="KW-1185">Reference proteome</keyword>
<dbReference type="Proteomes" id="UP000236721">
    <property type="component" value="Unassembled WGS sequence"/>
</dbReference>
<protein>
    <submittedName>
        <fullName evidence="2">DUF218 domain-containing protein</fullName>
    </submittedName>
</protein>
<name>A0A1H5RMG7_9VIBR</name>
<dbReference type="InterPro" id="IPR051599">
    <property type="entry name" value="Cell_Envelope_Assoc"/>
</dbReference>
<dbReference type="GO" id="GO:0005886">
    <property type="term" value="C:plasma membrane"/>
    <property type="evidence" value="ECO:0007669"/>
    <property type="project" value="TreeGrafter"/>
</dbReference>
<gene>
    <name evidence="2" type="ORF">SAMN04488244_10126</name>
</gene>
<dbReference type="InterPro" id="IPR003848">
    <property type="entry name" value="DUF218"/>
</dbReference>
<feature type="domain" description="DUF218" evidence="1">
    <location>
        <begin position="9"/>
        <end position="133"/>
    </location>
</feature>
<reference evidence="3" key="1">
    <citation type="submission" date="2016-10" db="EMBL/GenBank/DDBJ databases">
        <authorList>
            <person name="Varghese N."/>
            <person name="Submissions S."/>
        </authorList>
    </citation>
    <scope>NUCLEOTIDE SEQUENCE [LARGE SCALE GENOMIC DNA]</scope>
    <source>
        <strain evidence="3">CGMCC 1.7062</strain>
    </source>
</reference>
<sequence length="291" mass="33137">MKHREFDEIIVVLGKRLNSGRLTAEGISRVASLARFVTDTDCSRKVIAFCGGLTNGQTVSEAKAMYDVFTSQMTSHQIESIGAIILEERSTNTIENVSFLAKEMIESGLALIGDSINVRFLSNDYHLDRMFTIQKLMPNQGLLKHLQLQCAEHGLQLNMDYQLAAHLPVPYPHQSIRGQLFLLLDELTTYRVFLEGVCSQVFQGPISDIRKRPLELAQNTLTRMETLVRSQAQPDVFLIDQLPILQGVIRRTSQTEQLSLLTLELSLLDTILNYLNRYLDPERDDTVKWWR</sequence>
<dbReference type="EMBL" id="FNVG01000001">
    <property type="protein sequence ID" value="SEF39563.1"/>
    <property type="molecule type" value="Genomic_DNA"/>
</dbReference>
<dbReference type="PANTHER" id="PTHR30336">
    <property type="entry name" value="INNER MEMBRANE PROTEIN, PROBABLE PERMEASE"/>
    <property type="match status" value="1"/>
</dbReference>
<dbReference type="InterPro" id="IPR014729">
    <property type="entry name" value="Rossmann-like_a/b/a_fold"/>
</dbReference>
<dbReference type="OrthoDB" id="5906508at2"/>
<organism evidence="2 3">
    <name type="scientific">Vibrio hangzhouensis</name>
    <dbReference type="NCBI Taxonomy" id="462991"/>
    <lineage>
        <taxon>Bacteria</taxon>
        <taxon>Pseudomonadati</taxon>
        <taxon>Pseudomonadota</taxon>
        <taxon>Gammaproteobacteria</taxon>
        <taxon>Vibrionales</taxon>
        <taxon>Vibrionaceae</taxon>
        <taxon>Vibrio</taxon>
    </lineage>
</organism>
<dbReference type="RefSeq" id="WP_103878295.1">
    <property type="nucleotide sequence ID" value="NZ_FNVG01000001.1"/>
</dbReference>
<dbReference type="PANTHER" id="PTHR30336:SF20">
    <property type="entry name" value="DUF218 DOMAIN-CONTAINING PROTEIN"/>
    <property type="match status" value="1"/>
</dbReference>
<evidence type="ECO:0000313" key="2">
    <source>
        <dbReference type="EMBL" id="SEF39563.1"/>
    </source>
</evidence>
<proteinExistence type="predicted"/>
<accession>A0A1H5RMG7</accession>
<evidence type="ECO:0000313" key="3">
    <source>
        <dbReference type="Proteomes" id="UP000236721"/>
    </source>
</evidence>
<dbReference type="CDD" id="cd06259">
    <property type="entry name" value="YdcF-like"/>
    <property type="match status" value="1"/>
</dbReference>
<dbReference type="Pfam" id="PF02698">
    <property type="entry name" value="DUF218"/>
    <property type="match status" value="1"/>
</dbReference>
<dbReference type="Gene3D" id="3.40.50.620">
    <property type="entry name" value="HUPs"/>
    <property type="match status" value="1"/>
</dbReference>
<dbReference type="AlphaFoldDB" id="A0A1H5RMG7"/>
<evidence type="ECO:0000259" key="1">
    <source>
        <dbReference type="Pfam" id="PF02698"/>
    </source>
</evidence>